<evidence type="ECO:0000313" key="3">
    <source>
        <dbReference type="Proteomes" id="UP001415857"/>
    </source>
</evidence>
<protein>
    <submittedName>
        <fullName evidence="2">Uncharacterized protein</fullName>
    </submittedName>
</protein>
<evidence type="ECO:0000256" key="1">
    <source>
        <dbReference type="SAM" id="MobiDB-lite"/>
    </source>
</evidence>
<dbReference type="AlphaFoldDB" id="A0AAP0WVY7"/>
<reference evidence="2 3" key="1">
    <citation type="journal article" date="2024" name="Plant J.">
        <title>Genome sequences and population genomics reveal climatic adaptation and genomic divergence between two closely related sweetgum species.</title>
        <authorList>
            <person name="Xu W.Q."/>
            <person name="Ren C.Q."/>
            <person name="Zhang X.Y."/>
            <person name="Comes H.P."/>
            <person name="Liu X.H."/>
            <person name="Li Y.G."/>
            <person name="Kettle C.J."/>
            <person name="Jalonen R."/>
            <person name="Gaisberger H."/>
            <person name="Ma Y.Z."/>
            <person name="Qiu Y.X."/>
        </authorList>
    </citation>
    <scope>NUCLEOTIDE SEQUENCE [LARGE SCALE GENOMIC DNA]</scope>
    <source>
        <strain evidence="2">Hangzhou</strain>
    </source>
</reference>
<name>A0AAP0WVY7_LIQFO</name>
<proteinExistence type="predicted"/>
<feature type="region of interest" description="Disordered" evidence="1">
    <location>
        <begin position="1"/>
        <end position="39"/>
    </location>
</feature>
<feature type="compositionally biased region" description="Pro residues" evidence="1">
    <location>
        <begin position="9"/>
        <end position="20"/>
    </location>
</feature>
<evidence type="ECO:0000313" key="2">
    <source>
        <dbReference type="EMBL" id="KAK9281347.1"/>
    </source>
</evidence>
<gene>
    <name evidence="2" type="ORF">L1049_004247</name>
</gene>
<comment type="caution">
    <text evidence="2">The sequence shown here is derived from an EMBL/GenBank/DDBJ whole genome shotgun (WGS) entry which is preliminary data.</text>
</comment>
<organism evidence="2 3">
    <name type="scientific">Liquidambar formosana</name>
    <name type="common">Formosan gum</name>
    <dbReference type="NCBI Taxonomy" id="63359"/>
    <lineage>
        <taxon>Eukaryota</taxon>
        <taxon>Viridiplantae</taxon>
        <taxon>Streptophyta</taxon>
        <taxon>Embryophyta</taxon>
        <taxon>Tracheophyta</taxon>
        <taxon>Spermatophyta</taxon>
        <taxon>Magnoliopsida</taxon>
        <taxon>eudicotyledons</taxon>
        <taxon>Gunneridae</taxon>
        <taxon>Pentapetalae</taxon>
        <taxon>Saxifragales</taxon>
        <taxon>Altingiaceae</taxon>
        <taxon>Liquidambar</taxon>
    </lineage>
</organism>
<dbReference type="EMBL" id="JBBPBK010000007">
    <property type="protein sequence ID" value="KAK9281347.1"/>
    <property type="molecule type" value="Genomic_DNA"/>
</dbReference>
<accession>A0AAP0WVY7</accession>
<keyword evidence="3" id="KW-1185">Reference proteome</keyword>
<sequence length="156" mass="16802">MVMEKPTIPNAPPSTPTPPQPRDRDITTSSNTQKGKLPTAQELISHYESQGLETQEASVKVIEDLQNMLFKVITSGRGKKNRFMAETSRKLDNVQTRLAVVELKLDSKPGYAETLALGVTAGGVLKGIGYALPHVVGTFGQMWNAVTSSTKSSSSS</sequence>
<dbReference type="Proteomes" id="UP001415857">
    <property type="component" value="Unassembled WGS sequence"/>
</dbReference>